<dbReference type="GO" id="GO:0004140">
    <property type="term" value="F:dephospho-CoA kinase activity"/>
    <property type="evidence" value="ECO:0007669"/>
    <property type="project" value="UniProtKB-UniRule"/>
</dbReference>
<evidence type="ECO:0000256" key="2">
    <source>
        <dbReference type="ARBA" id="ARBA00022741"/>
    </source>
</evidence>
<organism evidence="7">
    <name type="scientific">Desulfomonile tiedjei</name>
    <dbReference type="NCBI Taxonomy" id="2358"/>
    <lineage>
        <taxon>Bacteria</taxon>
        <taxon>Pseudomonadati</taxon>
        <taxon>Thermodesulfobacteriota</taxon>
        <taxon>Desulfomonilia</taxon>
        <taxon>Desulfomonilales</taxon>
        <taxon>Desulfomonilaceae</taxon>
        <taxon>Desulfomonile</taxon>
    </lineage>
</organism>
<keyword evidence="5 7" id="KW-0418">Kinase</keyword>
<keyword evidence="2 5" id="KW-0547">Nucleotide-binding</keyword>
<dbReference type="PANTHER" id="PTHR37954">
    <property type="entry name" value="BLL4979 PROTEIN"/>
    <property type="match status" value="1"/>
</dbReference>
<evidence type="ECO:0000256" key="1">
    <source>
        <dbReference type="ARBA" id="ARBA00009018"/>
    </source>
</evidence>
<keyword evidence="5 7" id="KW-0808">Transferase</keyword>
<evidence type="ECO:0000256" key="5">
    <source>
        <dbReference type="HAMAP-Rule" id="MF_00376"/>
    </source>
</evidence>
<dbReference type="InterPro" id="IPR003748">
    <property type="entry name" value="DUF169"/>
</dbReference>
<accession>A0A7C4EUZ6</accession>
<dbReference type="GO" id="GO:0005524">
    <property type="term" value="F:ATP binding"/>
    <property type="evidence" value="ECO:0007669"/>
    <property type="project" value="UniProtKB-UniRule"/>
</dbReference>
<dbReference type="Pfam" id="PF02596">
    <property type="entry name" value="DUF169"/>
    <property type="match status" value="1"/>
</dbReference>
<dbReference type="CDD" id="cd02022">
    <property type="entry name" value="DPCK"/>
    <property type="match status" value="1"/>
</dbReference>
<name>A0A7C4EUZ6_9BACT</name>
<comment type="caution">
    <text evidence="7">The sequence shown here is derived from an EMBL/GenBank/DDBJ whole genome shotgun (WGS) entry which is preliminary data.</text>
</comment>
<dbReference type="InterPro" id="IPR001977">
    <property type="entry name" value="Depp_CoAkinase"/>
</dbReference>
<comment type="catalytic activity">
    <reaction evidence="5">
        <text>3'-dephospho-CoA + ATP = ADP + CoA + H(+)</text>
        <dbReference type="Rhea" id="RHEA:18245"/>
        <dbReference type="ChEBI" id="CHEBI:15378"/>
        <dbReference type="ChEBI" id="CHEBI:30616"/>
        <dbReference type="ChEBI" id="CHEBI:57287"/>
        <dbReference type="ChEBI" id="CHEBI:57328"/>
        <dbReference type="ChEBI" id="CHEBI:456216"/>
        <dbReference type="EC" id="2.7.1.24"/>
    </reaction>
</comment>
<evidence type="ECO:0000313" key="7">
    <source>
        <dbReference type="EMBL" id="HGH61014.1"/>
    </source>
</evidence>
<reference evidence="7" key="1">
    <citation type="journal article" date="2020" name="mSystems">
        <title>Genome- and Community-Level Interaction Insights into Carbon Utilization and Element Cycling Functions of Hydrothermarchaeota in Hydrothermal Sediment.</title>
        <authorList>
            <person name="Zhou Z."/>
            <person name="Liu Y."/>
            <person name="Xu W."/>
            <person name="Pan J."/>
            <person name="Luo Z.H."/>
            <person name="Li M."/>
        </authorList>
    </citation>
    <scope>NUCLEOTIDE SEQUENCE [LARGE SCALE GENOMIC DNA]</scope>
    <source>
        <strain evidence="7">SpSt-769</strain>
    </source>
</reference>
<dbReference type="EC" id="2.7.1.24" evidence="5 6"/>
<dbReference type="NCBIfam" id="TIGR00152">
    <property type="entry name" value="dephospho-CoA kinase"/>
    <property type="match status" value="1"/>
</dbReference>
<dbReference type="Pfam" id="PF01121">
    <property type="entry name" value="CoaE"/>
    <property type="match status" value="1"/>
</dbReference>
<keyword evidence="4 5" id="KW-0173">Coenzyme A biosynthesis</keyword>
<dbReference type="HAMAP" id="MF_00376">
    <property type="entry name" value="Dephospho_CoA_kinase"/>
    <property type="match status" value="1"/>
</dbReference>
<dbReference type="AlphaFoldDB" id="A0A7C4EUZ6"/>
<dbReference type="PANTHER" id="PTHR37954:SF3">
    <property type="entry name" value="DUF169 DOMAIN-CONTAINING PROTEIN"/>
    <property type="match status" value="1"/>
</dbReference>
<dbReference type="PROSITE" id="PS51219">
    <property type="entry name" value="DPCK"/>
    <property type="match status" value="1"/>
</dbReference>
<protein>
    <recommendedName>
        <fullName evidence="5 6">Dephospho-CoA kinase</fullName>
        <ecNumber evidence="5 6">2.7.1.24</ecNumber>
    </recommendedName>
    <alternativeName>
        <fullName evidence="5">Dephosphocoenzyme A kinase</fullName>
    </alternativeName>
</protein>
<keyword evidence="5" id="KW-0963">Cytoplasm</keyword>
<dbReference type="SUPFAM" id="SSF52540">
    <property type="entry name" value="P-loop containing nucleoside triphosphate hydrolases"/>
    <property type="match status" value="1"/>
</dbReference>
<evidence type="ECO:0000256" key="4">
    <source>
        <dbReference type="ARBA" id="ARBA00022993"/>
    </source>
</evidence>
<sequence>MKPKRDWEKIIRRLELLMRLKSFPVALRMLPKKEMLQEIPFMRQLDGKKTLCQLITLVRSFDWTVGAVAEDFIGPTCPGIIGLADTPPLFKDGTFRSIVWVQTRSDGKRYEESIPRIPLGKYEAIALAPLVYNPFEPDMALIYANPAQMMLLINSLQFEDYEVMQFFCVGESSCADAIARCYLTGKPALTIPCYGERRYGHAQDDDLVMALPPQYVEKALRGMEALYRRGIRYPISYAGAERDLTTSFPMAYGGIDQLEAIRGKDNRLLLGVTGGIASGKTTVAKMLEEKGAATIDFDVLARVVVEPGKPAWKQIVSYFGEQVLQEDRTLDRKKLSDIIFGDLEKRKKLESFTHPQIHMEFIRQLNEITAKDPHAIIQVVIPLLIELNLQYLFHKLLVVYVSDEEMVKRLAAREKISEDQARKMIASQLPMKDKVGFADFVIDNSGTVEETRAKVDELWERLKSVQKEIRGL</sequence>
<feature type="binding site" evidence="5">
    <location>
        <begin position="277"/>
        <end position="282"/>
    </location>
    <ligand>
        <name>ATP</name>
        <dbReference type="ChEBI" id="CHEBI:30616"/>
    </ligand>
</feature>
<dbReference type="InterPro" id="IPR027417">
    <property type="entry name" value="P-loop_NTPase"/>
</dbReference>
<comment type="subcellular location">
    <subcellularLocation>
        <location evidence="5">Cytoplasm</location>
    </subcellularLocation>
</comment>
<comment type="pathway">
    <text evidence="5">Cofactor biosynthesis; coenzyme A biosynthesis; CoA from (R)-pantothenate: step 5/5.</text>
</comment>
<gene>
    <name evidence="5" type="primary">coaE</name>
    <name evidence="7" type="ORF">ENV54_06920</name>
</gene>
<keyword evidence="3 5" id="KW-0067">ATP-binding</keyword>
<dbReference type="GO" id="GO:0015937">
    <property type="term" value="P:coenzyme A biosynthetic process"/>
    <property type="evidence" value="ECO:0007669"/>
    <property type="project" value="UniProtKB-UniRule"/>
</dbReference>
<comment type="function">
    <text evidence="5">Catalyzes the phosphorylation of the 3'-hydroxyl group of dephosphocoenzyme A to form coenzyme A.</text>
</comment>
<proteinExistence type="inferred from homology"/>
<comment type="similarity">
    <text evidence="1 5">Belongs to the CoaE family.</text>
</comment>
<dbReference type="Gene3D" id="3.40.50.300">
    <property type="entry name" value="P-loop containing nucleotide triphosphate hydrolases"/>
    <property type="match status" value="1"/>
</dbReference>
<dbReference type="GO" id="GO:0005737">
    <property type="term" value="C:cytoplasm"/>
    <property type="evidence" value="ECO:0007669"/>
    <property type="project" value="UniProtKB-SubCell"/>
</dbReference>
<dbReference type="UniPathway" id="UPA00241">
    <property type="reaction ID" value="UER00356"/>
</dbReference>
<dbReference type="EMBL" id="DTGT01000216">
    <property type="protein sequence ID" value="HGH61014.1"/>
    <property type="molecule type" value="Genomic_DNA"/>
</dbReference>
<evidence type="ECO:0000256" key="3">
    <source>
        <dbReference type="ARBA" id="ARBA00022840"/>
    </source>
</evidence>
<evidence type="ECO:0000256" key="6">
    <source>
        <dbReference type="NCBIfam" id="TIGR00152"/>
    </source>
</evidence>